<name>A0A2J6RCR6_HYAVF</name>
<dbReference type="InterPro" id="IPR010730">
    <property type="entry name" value="HET"/>
</dbReference>
<dbReference type="Pfam" id="PF06985">
    <property type="entry name" value="HET"/>
    <property type="match status" value="1"/>
</dbReference>
<proteinExistence type="predicted"/>
<dbReference type="OrthoDB" id="674604at2759"/>
<dbReference type="EMBL" id="KZ613951">
    <property type="protein sequence ID" value="PMD36310.1"/>
    <property type="molecule type" value="Genomic_DNA"/>
</dbReference>
<feature type="domain" description="Heterokaryon incompatibility" evidence="1">
    <location>
        <begin position="22"/>
        <end position="109"/>
    </location>
</feature>
<dbReference type="PANTHER" id="PTHR10622:SF10">
    <property type="entry name" value="HET DOMAIN-CONTAINING PROTEIN"/>
    <property type="match status" value="1"/>
</dbReference>
<evidence type="ECO:0000313" key="3">
    <source>
        <dbReference type="Proteomes" id="UP000235786"/>
    </source>
</evidence>
<organism evidence="2 3">
    <name type="scientific">Hyaloscypha variabilis (strain UAMH 11265 / GT02V1 / F)</name>
    <name type="common">Meliniomyces variabilis</name>
    <dbReference type="NCBI Taxonomy" id="1149755"/>
    <lineage>
        <taxon>Eukaryota</taxon>
        <taxon>Fungi</taxon>
        <taxon>Dikarya</taxon>
        <taxon>Ascomycota</taxon>
        <taxon>Pezizomycotina</taxon>
        <taxon>Leotiomycetes</taxon>
        <taxon>Helotiales</taxon>
        <taxon>Hyaloscyphaceae</taxon>
        <taxon>Hyaloscypha</taxon>
        <taxon>Hyaloscypha variabilis</taxon>
    </lineage>
</organism>
<sequence length="253" mass="29158">MRLLNAHTKRLEEFFEKTTPRYAILSHTWGEDEVTFREFDPILGPRRTSAKLEGCCAQALADGYNYVWIDTCCIDKSSSAELSEAINSMFAWYKESDICYVYLSDVLSEKLDSSDVHSEFGTSRWFTRGWTLQELMAPEILEFYNASWHRLGGLNKIFGSISGDVDLESYLQAITNIPREFIMGNKNLKMASIAMRMSWASRRQTTREEDIAYCLLGLFDIAMPMLYGEGSKAFMRLQEEILKNEDDLSIFAW</sequence>
<evidence type="ECO:0000259" key="1">
    <source>
        <dbReference type="Pfam" id="PF06985"/>
    </source>
</evidence>
<evidence type="ECO:0000313" key="2">
    <source>
        <dbReference type="EMBL" id="PMD36310.1"/>
    </source>
</evidence>
<gene>
    <name evidence="2" type="ORF">L207DRAFT_390160</name>
</gene>
<protein>
    <submittedName>
        <fullName evidence="2">HET-domain-containing protein</fullName>
    </submittedName>
</protein>
<dbReference type="Proteomes" id="UP000235786">
    <property type="component" value="Unassembled WGS sequence"/>
</dbReference>
<dbReference type="PANTHER" id="PTHR10622">
    <property type="entry name" value="HET DOMAIN-CONTAINING PROTEIN"/>
    <property type="match status" value="1"/>
</dbReference>
<dbReference type="AlphaFoldDB" id="A0A2J6RCR6"/>
<keyword evidence="3" id="KW-1185">Reference proteome</keyword>
<reference evidence="2 3" key="1">
    <citation type="submission" date="2016-04" db="EMBL/GenBank/DDBJ databases">
        <title>A degradative enzymes factory behind the ericoid mycorrhizal symbiosis.</title>
        <authorList>
            <consortium name="DOE Joint Genome Institute"/>
            <person name="Martino E."/>
            <person name="Morin E."/>
            <person name="Grelet G."/>
            <person name="Kuo A."/>
            <person name="Kohler A."/>
            <person name="Daghino S."/>
            <person name="Barry K."/>
            <person name="Choi C."/>
            <person name="Cichocki N."/>
            <person name="Clum A."/>
            <person name="Copeland A."/>
            <person name="Hainaut M."/>
            <person name="Haridas S."/>
            <person name="Labutti K."/>
            <person name="Lindquist E."/>
            <person name="Lipzen A."/>
            <person name="Khouja H.-R."/>
            <person name="Murat C."/>
            <person name="Ohm R."/>
            <person name="Olson A."/>
            <person name="Spatafora J."/>
            <person name="Veneault-Fourrey C."/>
            <person name="Henrissat B."/>
            <person name="Grigoriev I."/>
            <person name="Martin F."/>
            <person name="Perotto S."/>
        </authorList>
    </citation>
    <scope>NUCLEOTIDE SEQUENCE [LARGE SCALE GENOMIC DNA]</scope>
    <source>
        <strain evidence="2 3">F</strain>
    </source>
</reference>
<accession>A0A2J6RCR6</accession>
<feature type="non-terminal residue" evidence="2">
    <location>
        <position position="253"/>
    </location>
</feature>